<proteinExistence type="predicted"/>
<dbReference type="Gene3D" id="1.10.10.1150">
    <property type="entry name" value="Coenzyme PQQ synthesis protein D (PqqD)"/>
    <property type="match status" value="1"/>
</dbReference>
<dbReference type="AlphaFoldDB" id="A0AAU7DE73"/>
<evidence type="ECO:0000256" key="1">
    <source>
        <dbReference type="SAM" id="MobiDB-lite"/>
    </source>
</evidence>
<accession>A0AAU7DE73</accession>
<feature type="compositionally biased region" description="Polar residues" evidence="1">
    <location>
        <begin position="121"/>
        <end position="130"/>
    </location>
</feature>
<dbReference type="EMBL" id="CP121196">
    <property type="protein sequence ID" value="XBH15636.1"/>
    <property type="molecule type" value="Genomic_DNA"/>
</dbReference>
<reference evidence="2" key="1">
    <citation type="submission" date="2023-03" db="EMBL/GenBank/DDBJ databases">
        <title>Edaphobacter sp.</title>
        <authorList>
            <person name="Huber K.J."/>
            <person name="Papendorf J."/>
            <person name="Pilke C."/>
            <person name="Bunk B."/>
            <person name="Sproeer C."/>
            <person name="Pester M."/>
        </authorList>
    </citation>
    <scope>NUCLEOTIDE SEQUENCE</scope>
    <source>
        <strain evidence="2">DSM 110680</strain>
    </source>
</reference>
<dbReference type="InterPro" id="IPR008792">
    <property type="entry name" value="PQQD"/>
</dbReference>
<dbReference type="Pfam" id="PF05402">
    <property type="entry name" value="PqqD"/>
    <property type="match status" value="1"/>
</dbReference>
<sequence length="148" mass="15951">MQVERISSEDLVVNSMPDGSRVIRNVKDETVFALNATAGAAWDACSSATTISGVAEEMRRSFDSKVTDEIAEASIVELRDKKLINISGSGFKATRRQVLAGLSAVALPLVVSLTVGEQKAHAQNAQSNDENWQRPHASVPKSHKKDGF</sequence>
<organism evidence="2">
    <name type="scientific">Telmatobacter sp. DSM 110680</name>
    <dbReference type="NCBI Taxonomy" id="3036704"/>
    <lineage>
        <taxon>Bacteria</taxon>
        <taxon>Pseudomonadati</taxon>
        <taxon>Acidobacteriota</taxon>
        <taxon>Terriglobia</taxon>
        <taxon>Terriglobales</taxon>
        <taxon>Acidobacteriaceae</taxon>
        <taxon>Telmatobacter</taxon>
    </lineage>
</organism>
<evidence type="ECO:0000313" key="2">
    <source>
        <dbReference type="EMBL" id="XBH15636.1"/>
    </source>
</evidence>
<dbReference type="RefSeq" id="WP_348260870.1">
    <property type="nucleotide sequence ID" value="NZ_CP121196.1"/>
</dbReference>
<name>A0AAU7DE73_9BACT</name>
<protein>
    <submittedName>
        <fullName evidence="2">PqqD family protein</fullName>
    </submittedName>
</protein>
<feature type="region of interest" description="Disordered" evidence="1">
    <location>
        <begin position="121"/>
        <end position="148"/>
    </location>
</feature>
<dbReference type="InterPro" id="IPR041881">
    <property type="entry name" value="PqqD_sf"/>
</dbReference>
<gene>
    <name evidence="2" type="ORF">P8935_13765</name>
</gene>